<evidence type="ECO:0000256" key="3">
    <source>
        <dbReference type="ARBA" id="ARBA00023134"/>
    </source>
</evidence>
<dbReference type="GO" id="GO:0005525">
    <property type="term" value="F:GTP binding"/>
    <property type="evidence" value="ECO:0007669"/>
    <property type="project" value="UniProtKB-UniRule"/>
</dbReference>
<evidence type="ECO:0000256" key="4">
    <source>
        <dbReference type="RuleBase" id="RU367014"/>
    </source>
</evidence>
<dbReference type="PANTHER" id="PTHR11259">
    <property type="entry name" value="RAS-RELATED GTP BINDING RAG/GTR YEAST"/>
    <property type="match status" value="1"/>
</dbReference>
<dbReference type="Pfam" id="PF04670">
    <property type="entry name" value="Gtr1_RagA"/>
    <property type="match status" value="1"/>
</dbReference>
<dbReference type="AlphaFoldDB" id="A0A8H3IDJ3"/>
<keyword evidence="6" id="KW-1185">Reference proteome</keyword>
<evidence type="ECO:0000313" key="6">
    <source>
        <dbReference type="Proteomes" id="UP000664521"/>
    </source>
</evidence>
<keyword evidence="2 4" id="KW-0547">Nucleotide-binding</keyword>
<dbReference type="EMBL" id="CAJPDS010000018">
    <property type="protein sequence ID" value="CAF9916825.1"/>
    <property type="molecule type" value="Genomic_DNA"/>
</dbReference>
<comment type="similarity">
    <text evidence="1 4">Belongs to the GTR/RAG GTP-binding protein family.</text>
</comment>
<dbReference type="SUPFAM" id="SSF52540">
    <property type="entry name" value="P-loop containing nucleoside triphosphate hydrolases"/>
    <property type="match status" value="1"/>
</dbReference>
<name>A0A8H3IDJ3_9LECA</name>
<accession>A0A8H3IDJ3</accession>
<evidence type="ECO:0000313" key="5">
    <source>
        <dbReference type="EMBL" id="CAF9916825.1"/>
    </source>
</evidence>
<dbReference type="GO" id="GO:0005634">
    <property type="term" value="C:nucleus"/>
    <property type="evidence" value="ECO:0007669"/>
    <property type="project" value="TreeGrafter"/>
</dbReference>
<dbReference type="GO" id="GO:0010507">
    <property type="term" value="P:negative regulation of autophagy"/>
    <property type="evidence" value="ECO:0007669"/>
    <property type="project" value="TreeGrafter"/>
</dbReference>
<evidence type="ECO:0000256" key="1">
    <source>
        <dbReference type="ARBA" id="ARBA00007756"/>
    </source>
</evidence>
<reference evidence="5" key="1">
    <citation type="submission" date="2021-03" db="EMBL/GenBank/DDBJ databases">
        <authorList>
            <person name="Tagirdzhanova G."/>
        </authorList>
    </citation>
    <scope>NUCLEOTIDE SEQUENCE</scope>
</reference>
<sequence length="333" mass="37681">MDKFKQKTEKKKVLLMGRSGAGKSSMRSIIFSNYVAKDVRRLPTTIGVESSTFKFLGNLMLNIWDCGGQGAYVESYLHDSAERTKVFSGVGVLIYVFDVESREFDTEDRNARDLVTYSAIVKALAENSPQARVFALVHKMDLVQTDFREQVLKDKSSAIRQRSGTFQRTIRTYGTSIWDQTLYKAWGMIVHSLIPNLDVIEGILSDLVGITEAEEIILFERTTFLTVTSVKSEIGERNPYEDRFERLSNIIKTFKSSISTFTGSSTSSHQFGELYIKTTRFNLIVAMLTTNTYALIVLPPGEVELQCTRLNLFIARDQFVQLAGFSDESRKSQ</sequence>
<dbReference type="GO" id="GO:1904263">
    <property type="term" value="P:positive regulation of TORC1 signaling"/>
    <property type="evidence" value="ECO:0007669"/>
    <property type="project" value="TreeGrafter"/>
</dbReference>
<comment type="function">
    <text evidence="4">GTPase involved in activation of the TORC1 signaling pathway, which promotes growth and represses autophagy in nutrient-rich conditions.</text>
</comment>
<gene>
    <name evidence="5" type="primary">GTR1</name>
    <name evidence="5" type="ORF">HETSPECPRED_003019</name>
</gene>
<dbReference type="GO" id="GO:0009267">
    <property type="term" value="P:cellular response to starvation"/>
    <property type="evidence" value="ECO:0007669"/>
    <property type="project" value="TreeGrafter"/>
</dbReference>
<keyword evidence="3 4" id="KW-0342">GTP-binding</keyword>
<dbReference type="InterPro" id="IPR027417">
    <property type="entry name" value="P-loop_NTPase"/>
</dbReference>
<dbReference type="InterPro" id="IPR006762">
    <property type="entry name" value="Gtr1_RagA"/>
</dbReference>
<evidence type="ECO:0000256" key="2">
    <source>
        <dbReference type="ARBA" id="ARBA00022741"/>
    </source>
</evidence>
<comment type="caution">
    <text evidence="5">The sequence shown here is derived from an EMBL/GenBank/DDBJ whole genome shotgun (WGS) entry which is preliminary data.</text>
</comment>
<protein>
    <recommendedName>
        <fullName evidence="4">GTP-binding protein</fullName>
    </recommendedName>
</protein>
<organism evidence="5 6">
    <name type="scientific">Heterodermia speciosa</name>
    <dbReference type="NCBI Taxonomy" id="116794"/>
    <lineage>
        <taxon>Eukaryota</taxon>
        <taxon>Fungi</taxon>
        <taxon>Dikarya</taxon>
        <taxon>Ascomycota</taxon>
        <taxon>Pezizomycotina</taxon>
        <taxon>Lecanoromycetes</taxon>
        <taxon>OSLEUM clade</taxon>
        <taxon>Lecanoromycetidae</taxon>
        <taxon>Caliciales</taxon>
        <taxon>Physciaceae</taxon>
        <taxon>Heterodermia</taxon>
    </lineage>
</organism>
<proteinExistence type="inferred from homology"/>
<dbReference type="Gene3D" id="3.40.50.300">
    <property type="entry name" value="P-loop containing nucleotide triphosphate hydrolases"/>
    <property type="match status" value="1"/>
</dbReference>
<dbReference type="GO" id="GO:0003924">
    <property type="term" value="F:GTPase activity"/>
    <property type="evidence" value="ECO:0007669"/>
    <property type="project" value="UniProtKB-UniRule"/>
</dbReference>
<comment type="subunit">
    <text evidence="4">Component of the GSE complex.</text>
</comment>
<dbReference type="OrthoDB" id="10020193at2759"/>
<dbReference type="Proteomes" id="UP000664521">
    <property type="component" value="Unassembled WGS sequence"/>
</dbReference>
<dbReference type="PANTHER" id="PTHR11259:SF1">
    <property type="entry name" value="RAS-RELATED GTP-BINDING PROTEIN"/>
    <property type="match status" value="1"/>
</dbReference>
<dbReference type="GO" id="GO:0000329">
    <property type="term" value="C:fungal-type vacuole membrane"/>
    <property type="evidence" value="ECO:0007669"/>
    <property type="project" value="TreeGrafter"/>
</dbReference>
<dbReference type="FunFam" id="3.40.50.300:FF:000488">
    <property type="entry name" value="Small monomeric GTPase (Gtr1)"/>
    <property type="match status" value="1"/>
</dbReference>
<dbReference type="Gene3D" id="3.30.450.190">
    <property type="match status" value="1"/>
</dbReference>
<dbReference type="GO" id="GO:1990131">
    <property type="term" value="C:Gtr1-Gtr2 GTPase complex"/>
    <property type="evidence" value="ECO:0007669"/>
    <property type="project" value="UniProtKB-UniRule"/>
</dbReference>